<comment type="caution">
    <text evidence="1">The sequence shown here is derived from an EMBL/GenBank/DDBJ whole genome shotgun (WGS) entry which is preliminary data.</text>
</comment>
<sequence length="41" mass="4553">NPEEKFVPFGTLAKINLDIATTADIEPILNSLKEIQLQSLK</sequence>
<proteinExistence type="predicted"/>
<gene>
    <name evidence="1" type="ORF">RPERSI_LOCUS29882</name>
</gene>
<evidence type="ECO:0000313" key="1">
    <source>
        <dbReference type="EMBL" id="CAG8836301.1"/>
    </source>
</evidence>
<evidence type="ECO:0000313" key="2">
    <source>
        <dbReference type="Proteomes" id="UP000789920"/>
    </source>
</evidence>
<feature type="non-terminal residue" evidence="1">
    <location>
        <position position="1"/>
    </location>
</feature>
<name>A0ACA9SDF8_9GLOM</name>
<organism evidence="1 2">
    <name type="scientific">Racocetra persica</name>
    <dbReference type="NCBI Taxonomy" id="160502"/>
    <lineage>
        <taxon>Eukaryota</taxon>
        <taxon>Fungi</taxon>
        <taxon>Fungi incertae sedis</taxon>
        <taxon>Mucoromycota</taxon>
        <taxon>Glomeromycotina</taxon>
        <taxon>Glomeromycetes</taxon>
        <taxon>Diversisporales</taxon>
        <taxon>Gigasporaceae</taxon>
        <taxon>Racocetra</taxon>
    </lineage>
</organism>
<dbReference type="EMBL" id="CAJVQC010114300">
    <property type="protein sequence ID" value="CAG8836301.1"/>
    <property type="molecule type" value="Genomic_DNA"/>
</dbReference>
<keyword evidence="2" id="KW-1185">Reference proteome</keyword>
<reference evidence="1" key="1">
    <citation type="submission" date="2021-06" db="EMBL/GenBank/DDBJ databases">
        <authorList>
            <person name="Kallberg Y."/>
            <person name="Tangrot J."/>
            <person name="Rosling A."/>
        </authorList>
    </citation>
    <scope>NUCLEOTIDE SEQUENCE</scope>
    <source>
        <strain evidence="1">MA461A</strain>
    </source>
</reference>
<accession>A0ACA9SDF8</accession>
<dbReference type="Proteomes" id="UP000789920">
    <property type="component" value="Unassembled WGS sequence"/>
</dbReference>
<feature type="non-terminal residue" evidence="1">
    <location>
        <position position="41"/>
    </location>
</feature>
<protein>
    <submittedName>
        <fullName evidence="1">18975_t:CDS:1</fullName>
    </submittedName>
</protein>